<evidence type="ECO:0000256" key="8">
    <source>
        <dbReference type="ARBA" id="ARBA00022840"/>
    </source>
</evidence>
<dbReference type="GO" id="GO:0004527">
    <property type="term" value="F:exonuclease activity"/>
    <property type="evidence" value="ECO:0007669"/>
    <property type="project" value="UniProtKB-KW"/>
</dbReference>
<dbReference type="InterPro" id="IPR011335">
    <property type="entry name" value="Restrct_endonuc-II-like"/>
</dbReference>
<keyword evidence="3 15" id="KW-0547">Nucleotide-binding</keyword>
<comment type="catalytic activity">
    <reaction evidence="14">
        <text>ATP + H2O = ADP + phosphate + H(+)</text>
        <dbReference type="Rhea" id="RHEA:13065"/>
        <dbReference type="ChEBI" id="CHEBI:15377"/>
        <dbReference type="ChEBI" id="CHEBI:15378"/>
        <dbReference type="ChEBI" id="CHEBI:30616"/>
        <dbReference type="ChEBI" id="CHEBI:43474"/>
        <dbReference type="ChEBI" id="CHEBI:456216"/>
        <dbReference type="EC" id="5.6.2.4"/>
    </reaction>
</comment>
<gene>
    <name evidence="18" type="ORF">A3A93_02025</name>
</gene>
<keyword evidence="7" id="KW-0269">Exonuclease</keyword>
<evidence type="ECO:0000256" key="10">
    <source>
        <dbReference type="ARBA" id="ARBA00023204"/>
    </source>
</evidence>
<evidence type="ECO:0000256" key="7">
    <source>
        <dbReference type="ARBA" id="ARBA00022839"/>
    </source>
</evidence>
<feature type="domain" description="UvrD-like helicase ATP-binding" evidence="16">
    <location>
        <begin position="6"/>
        <end position="307"/>
    </location>
</feature>
<dbReference type="EMBL" id="MGAL01000018">
    <property type="protein sequence ID" value="OGK48228.1"/>
    <property type="molecule type" value="Genomic_DNA"/>
</dbReference>
<dbReference type="Gene3D" id="1.10.486.10">
    <property type="entry name" value="PCRA, domain 4"/>
    <property type="match status" value="1"/>
</dbReference>
<evidence type="ECO:0000256" key="4">
    <source>
        <dbReference type="ARBA" id="ARBA00022763"/>
    </source>
</evidence>
<dbReference type="PANTHER" id="PTHR11070">
    <property type="entry name" value="UVRD / RECB / PCRA DNA HELICASE FAMILY MEMBER"/>
    <property type="match status" value="1"/>
</dbReference>
<keyword evidence="2" id="KW-0540">Nuclease</keyword>
<evidence type="ECO:0000256" key="9">
    <source>
        <dbReference type="ARBA" id="ARBA00023125"/>
    </source>
</evidence>
<dbReference type="PANTHER" id="PTHR11070:SF2">
    <property type="entry name" value="ATP-DEPENDENT DNA HELICASE SRS2"/>
    <property type="match status" value="1"/>
</dbReference>
<keyword evidence="11" id="KW-0413">Isomerase</keyword>
<reference evidence="18 19" key="1">
    <citation type="journal article" date="2016" name="Nat. Commun.">
        <title>Thousands of microbial genomes shed light on interconnected biogeochemical processes in an aquifer system.</title>
        <authorList>
            <person name="Anantharaman K."/>
            <person name="Brown C.T."/>
            <person name="Hug L.A."/>
            <person name="Sharon I."/>
            <person name="Castelle C.J."/>
            <person name="Probst A.J."/>
            <person name="Thomas B.C."/>
            <person name="Singh A."/>
            <person name="Wilkins M.J."/>
            <person name="Karaoz U."/>
            <person name="Brodie E.L."/>
            <person name="Williams K.H."/>
            <person name="Hubbard S.S."/>
            <person name="Banfield J.F."/>
        </authorList>
    </citation>
    <scope>NUCLEOTIDE SEQUENCE [LARGE SCALE GENOMIC DNA]</scope>
</reference>
<accession>A0A1F7IXW6</accession>
<keyword evidence="10" id="KW-0234">DNA repair</keyword>
<dbReference type="STRING" id="1802061.A3A93_02025"/>
<dbReference type="Pfam" id="PF13361">
    <property type="entry name" value="UvrD_C"/>
    <property type="match status" value="1"/>
</dbReference>
<organism evidence="18 19">
    <name type="scientific">Candidatus Roizmanbacteria bacterium RIFCSPLOWO2_01_FULL_38_12</name>
    <dbReference type="NCBI Taxonomy" id="1802061"/>
    <lineage>
        <taxon>Bacteria</taxon>
        <taxon>Candidatus Roizmaniibacteriota</taxon>
    </lineage>
</organism>
<comment type="catalytic activity">
    <reaction evidence="12">
        <text>Couples ATP hydrolysis with the unwinding of duplex DNA by translocating in the 3'-5' direction.</text>
        <dbReference type="EC" id="5.6.2.4"/>
    </reaction>
</comment>
<keyword evidence="8 15" id="KW-0067">ATP-binding</keyword>
<dbReference type="GO" id="GO:0003677">
    <property type="term" value="F:DNA binding"/>
    <property type="evidence" value="ECO:0007669"/>
    <property type="project" value="UniProtKB-KW"/>
</dbReference>
<sequence length="988" mass="114981">MQANNYKLNTNQKAAISYNNDPLLIVAGAGTGKTTTLVEKIKYLITKKKVRPEEILCLTFTEKAASEMEERVDIALPYGFFQMWISTFHAFADEVLKREINHIGLNPAYELMTKAQTILFFKDHLFEFNLKYFRPLSNPAKFIEGLLQHFSRLHDEDVSPEEYIKWVKSLRRTSKSTGDKEEKEKLTELAQTYEKFQQIKIKHDVMDFDDLIYYLLKLFRKRPNILKQYKKQFKYVLVDEFQDTNIAQYELIKLLCPNKTKPKLTVVGDDSQAIYKFRGASVSNIMSFMHDYPHAKQVTLLDNYRSNQNLLDHAYKLIKNNDPDTLEAKLGISKELKSHKKNIKNSVELTLFENGDAEAQWVANTIKELTKSKKYAYREFAILVRANSHSGIFVNTLLRNGIPYQFLGPGTLFKQSEVRDLIAYLKVITKLEDNVSLYRLLSLDHFELDPQDIILLIGFSKKTSLPLFQAIEIYLSFFYQDLYTNGNHVYKKYLPLLKEISREKLYEILTMLKRHLSRVKKDTAPELLYYFLEDSGMLKKITNTQSEKDEKRLLNMTKFLNLLKHLHDSQRDFDVFKAVEYINMSQNLGESPIAGDTDVALSNAVNILTVHAAKGLEFPVVFLPNLVSGRFPTYMRREQIPIPDELIKEQLPVGDYHLEEERRLFYVGLSRAMDYVFLTASKFYDEGRRQRKISPFVIETVGKAMIEKQDSILTTEKSQLTIFDFKKIELKESALQIKLSRFSYSQLEIYEVCPLQYKYQYILKIPTPPAAAASFGSTIHTVLQKFYEAFINDRTIGKEKMLELLEIYWDPGGYDNKSAENYSKKQAKEMLTNYFEKIHKRDVVIKNLEKLFKIKIDDKTYLTGKIDRVDTKPGEVIEIIDYKTGRKPEDKIIQKSLQLSIYALAATNKGLYDKHLDKVELTFYYLQTMEKMTLKREEKDLDQVKTRIMTAITNMRAGKFAPRVGLHCKYCAFLMICEAGSNYVARTA</sequence>
<evidence type="ECO:0000313" key="19">
    <source>
        <dbReference type="Proteomes" id="UP000177141"/>
    </source>
</evidence>
<evidence type="ECO:0000313" key="18">
    <source>
        <dbReference type="EMBL" id="OGK48228.1"/>
    </source>
</evidence>
<dbReference type="InterPro" id="IPR014016">
    <property type="entry name" value="UvrD-like_ATP-bd"/>
</dbReference>
<evidence type="ECO:0000256" key="11">
    <source>
        <dbReference type="ARBA" id="ARBA00023235"/>
    </source>
</evidence>
<evidence type="ECO:0000256" key="2">
    <source>
        <dbReference type="ARBA" id="ARBA00022722"/>
    </source>
</evidence>
<evidence type="ECO:0000256" key="3">
    <source>
        <dbReference type="ARBA" id="ARBA00022741"/>
    </source>
</evidence>
<name>A0A1F7IXW6_9BACT</name>
<evidence type="ECO:0000259" key="17">
    <source>
        <dbReference type="PROSITE" id="PS51217"/>
    </source>
</evidence>
<dbReference type="InterPro" id="IPR011604">
    <property type="entry name" value="PDDEXK-like_dom_sf"/>
</dbReference>
<keyword evidence="9" id="KW-0238">DNA-binding</keyword>
<feature type="binding site" evidence="15">
    <location>
        <begin position="27"/>
        <end position="34"/>
    </location>
    <ligand>
        <name>ATP</name>
        <dbReference type="ChEBI" id="CHEBI:30616"/>
    </ligand>
</feature>
<dbReference type="GO" id="GO:0043138">
    <property type="term" value="F:3'-5' DNA helicase activity"/>
    <property type="evidence" value="ECO:0007669"/>
    <property type="project" value="UniProtKB-EC"/>
</dbReference>
<dbReference type="GO" id="GO:0005524">
    <property type="term" value="F:ATP binding"/>
    <property type="evidence" value="ECO:0007669"/>
    <property type="project" value="UniProtKB-UniRule"/>
</dbReference>
<dbReference type="InterPro" id="IPR014017">
    <property type="entry name" value="DNA_helicase_UvrD-like_C"/>
</dbReference>
<dbReference type="CDD" id="cd17932">
    <property type="entry name" value="DEXQc_UvrD"/>
    <property type="match status" value="1"/>
</dbReference>
<proteinExistence type="inferred from homology"/>
<dbReference type="PROSITE" id="PS51217">
    <property type="entry name" value="UVRD_HELICASE_CTER"/>
    <property type="match status" value="1"/>
</dbReference>
<dbReference type="InterPro" id="IPR038726">
    <property type="entry name" value="PDDEXK_AddAB-type"/>
</dbReference>
<dbReference type="PROSITE" id="PS51198">
    <property type="entry name" value="UVRD_HELICASE_ATP_BIND"/>
    <property type="match status" value="1"/>
</dbReference>
<keyword evidence="6 15" id="KW-0347">Helicase</keyword>
<dbReference type="Proteomes" id="UP000177141">
    <property type="component" value="Unassembled WGS sequence"/>
</dbReference>
<dbReference type="GO" id="GO:0000725">
    <property type="term" value="P:recombinational repair"/>
    <property type="evidence" value="ECO:0007669"/>
    <property type="project" value="TreeGrafter"/>
</dbReference>
<dbReference type="Gene3D" id="3.90.320.10">
    <property type="match status" value="1"/>
</dbReference>
<evidence type="ECO:0000256" key="13">
    <source>
        <dbReference type="ARBA" id="ARBA00034808"/>
    </source>
</evidence>
<dbReference type="AlphaFoldDB" id="A0A1F7IXW6"/>
<dbReference type="SUPFAM" id="SSF52980">
    <property type="entry name" value="Restriction endonuclease-like"/>
    <property type="match status" value="1"/>
</dbReference>
<comment type="caution">
    <text evidence="18">The sequence shown here is derived from an EMBL/GenBank/DDBJ whole genome shotgun (WGS) entry which is preliminary data.</text>
</comment>
<keyword evidence="4" id="KW-0227">DNA damage</keyword>
<dbReference type="Pfam" id="PF12705">
    <property type="entry name" value="PDDEXK_1"/>
    <property type="match status" value="1"/>
</dbReference>
<evidence type="ECO:0000256" key="5">
    <source>
        <dbReference type="ARBA" id="ARBA00022801"/>
    </source>
</evidence>
<evidence type="ECO:0000259" key="16">
    <source>
        <dbReference type="PROSITE" id="PS51198"/>
    </source>
</evidence>
<dbReference type="InterPro" id="IPR013986">
    <property type="entry name" value="DExx_box_DNA_helicase_dom_sf"/>
</dbReference>
<keyword evidence="5 15" id="KW-0378">Hydrolase</keyword>
<evidence type="ECO:0000256" key="6">
    <source>
        <dbReference type="ARBA" id="ARBA00022806"/>
    </source>
</evidence>
<protein>
    <recommendedName>
        <fullName evidence="13">DNA 3'-5' helicase</fullName>
        <ecNumber evidence="13">5.6.2.4</ecNumber>
    </recommendedName>
</protein>
<feature type="domain" description="UvrD-like helicase C-terminal" evidence="17">
    <location>
        <begin position="308"/>
        <end position="615"/>
    </location>
</feature>
<dbReference type="SUPFAM" id="SSF52540">
    <property type="entry name" value="P-loop containing nucleoside triphosphate hydrolases"/>
    <property type="match status" value="1"/>
</dbReference>
<dbReference type="InterPro" id="IPR027417">
    <property type="entry name" value="P-loop_NTPase"/>
</dbReference>
<dbReference type="InterPro" id="IPR000212">
    <property type="entry name" value="DNA_helicase_UvrD/REP"/>
</dbReference>
<dbReference type="Pfam" id="PF00580">
    <property type="entry name" value="UvrD-helicase"/>
    <property type="match status" value="1"/>
</dbReference>
<comment type="similarity">
    <text evidence="1">Belongs to the helicase family. UvrD subfamily.</text>
</comment>
<evidence type="ECO:0000256" key="12">
    <source>
        <dbReference type="ARBA" id="ARBA00034617"/>
    </source>
</evidence>
<dbReference type="EC" id="5.6.2.4" evidence="13"/>
<dbReference type="Gene3D" id="3.40.50.300">
    <property type="entry name" value="P-loop containing nucleotide triphosphate hydrolases"/>
    <property type="match status" value="2"/>
</dbReference>
<dbReference type="Gene3D" id="1.10.10.160">
    <property type="match status" value="1"/>
</dbReference>
<evidence type="ECO:0000256" key="14">
    <source>
        <dbReference type="ARBA" id="ARBA00048988"/>
    </source>
</evidence>
<evidence type="ECO:0000256" key="15">
    <source>
        <dbReference type="PROSITE-ProRule" id="PRU00560"/>
    </source>
</evidence>
<evidence type="ECO:0000256" key="1">
    <source>
        <dbReference type="ARBA" id="ARBA00009922"/>
    </source>
</evidence>